<evidence type="ECO:0000256" key="2">
    <source>
        <dbReference type="PROSITE-ProRule" id="PRU00335"/>
    </source>
</evidence>
<proteinExistence type="predicted"/>
<dbReference type="Gene3D" id="1.10.357.10">
    <property type="entry name" value="Tetracycline Repressor, domain 2"/>
    <property type="match status" value="1"/>
</dbReference>
<dbReference type="PROSITE" id="PS01081">
    <property type="entry name" value="HTH_TETR_1"/>
    <property type="match status" value="1"/>
</dbReference>
<dbReference type="PANTHER" id="PTHR30055:SF235">
    <property type="entry name" value="TRANSCRIPTIONAL REGULATORY PROTEIN"/>
    <property type="match status" value="1"/>
</dbReference>
<dbReference type="EMBL" id="AP021876">
    <property type="protein sequence ID" value="BBO79948.1"/>
    <property type="molecule type" value="Genomic_DNA"/>
</dbReference>
<sequence length="227" mass="25241">MTDSHASKPSDTKTRILDVAEALFASNGFRQTSISRLARAAGVNLAAVNYHFGSKDALIRQVIERRLLPVHRLRVQRLEAIRETCTAQGRRPDVAELLRAFVEPSFSLTRGGDGGQRFLLIIGRVMAESDESIRNIFIRSFKPSFMLFFSLMRKSLPGLPKNELFWRLHFVASALGHAMRVHGAAMPSSELFPPKSDVDTVVRILMAFLTAGLKAPSHRESTACPPE</sequence>
<accession>A0A5K7ZCQ1</accession>
<dbReference type="InterPro" id="IPR001647">
    <property type="entry name" value="HTH_TetR"/>
</dbReference>
<dbReference type="InterPro" id="IPR009057">
    <property type="entry name" value="Homeodomain-like_sf"/>
</dbReference>
<organism evidence="4 5">
    <name type="scientific">Desulfosarcina ovata subsp. sediminis</name>
    <dbReference type="NCBI Taxonomy" id="885957"/>
    <lineage>
        <taxon>Bacteria</taxon>
        <taxon>Pseudomonadati</taxon>
        <taxon>Thermodesulfobacteriota</taxon>
        <taxon>Desulfobacteria</taxon>
        <taxon>Desulfobacterales</taxon>
        <taxon>Desulfosarcinaceae</taxon>
        <taxon>Desulfosarcina</taxon>
    </lineage>
</organism>
<evidence type="ECO:0000256" key="1">
    <source>
        <dbReference type="ARBA" id="ARBA00023125"/>
    </source>
</evidence>
<dbReference type="GO" id="GO:0000976">
    <property type="term" value="F:transcription cis-regulatory region binding"/>
    <property type="evidence" value="ECO:0007669"/>
    <property type="project" value="TreeGrafter"/>
</dbReference>
<dbReference type="KEGG" id="dov:DSCO28_05140"/>
<feature type="domain" description="HTH tetR-type" evidence="3">
    <location>
        <begin position="10"/>
        <end position="70"/>
    </location>
</feature>
<evidence type="ECO:0000259" key="3">
    <source>
        <dbReference type="PROSITE" id="PS50977"/>
    </source>
</evidence>
<dbReference type="Pfam" id="PF17939">
    <property type="entry name" value="TetR_C_30"/>
    <property type="match status" value="1"/>
</dbReference>
<feature type="DNA-binding region" description="H-T-H motif" evidence="2">
    <location>
        <begin position="33"/>
        <end position="52"/>
    </location>
</feature>
<name>A0A5K7ZCQ1_9BACT</name>
<dbReference type="SUPFAM" id="SSF48498">
    <property type="entry name" value="Tetracyclin repressor-like, C-terminal domain"/>
    <property type="match status" value="1"/>
</dbReference>
<dbReference type="SUPFAM" id="SSF46689">
    <property type="entry name" value="Homeodomain-like"/>
    <property type="match status" value="1"/>
</dbReference>
<dbReference type="PRINTS" id="PR00455">
    <property type="entry name" value="HTHTETR"/>
</dbReference>
<evidence type="ECO:0000313" key="4">
    <source>
        <dbReference type="EMBL" id="BBO79948.1"/>
    </source>
</evidence>
<dbReference type="GO" id="GO:0003700">
    <property type="term" value="F:DNA-binding transcription factor activity"/>
    <property type="evidence" value="ECO:0007669"/>
    <property type="project" value="TreeGrafter"/>
</dbReference>
<dbReference type="InterPro" id="IPR050109">
    <property type="entry name" value="HTH-type_TetR-like_transc_reg"/>
</dbReference>
<evidence type="ECO:0000313" key="5">
    <source>
        <dbReference type="Proteomes" id="UP000425960"/>
    </source>
</evidence>
<dbReference type="Pfam" id="PF00440">
    <property type="entry name" value="TetR_N"/>
    <property type="match status" value="1"/>
</dbReference>
<dbReference type="RefSeq" id="WP_155321029.1">
    <property type="nucleotide sequence ID" value="NZ_AP021876.1"/>
</dbReference>
<dbReference type="InterPro" id="IPR036271">
    <property type="entry name" value="Tet_transcr_reg_TetR-rel_C_sf"/>
</dbReference>
<dbReference type="AlphaFoldDB" id="A0A5K7ZCQ1"/>
<dbReference type="InterPro" id="IPR041586">
    <property type="entry name" value="PsrA_TetR_C"/>
</dbReference>
<gene>
    <name evidence="4" type="primary">psrA</name>
    <name evidence="4" type="ORF">DSCO28_05140</name>
</gene>
<dbReference type="InterPro" id="IPR023772">
    <property type="entry name" value="DNA-bd_HTH_TetR-type_CS"/>
</dbReference>
<dbReference type="PROSITE" id="PS50977">
    <property type="entry name" value="HTH_TETR_2"/>
    <property type="match status" value="1"/>
</dbReference>
<keyword evidence="1 2" id="KW-0238">DNA-binding</keyword>
<protein>
    <submittedName>
        <fullName evidence="4">TetR family transcriptional regulator</fullName>
    </submittedName>
</protein>
<reference evidence="4 5" key="1">
    <citation type="submission" date="2019-11" db="EMBL/GenBank/DDBJ databases">
        <title>Comparative genomics of hydrocarbon-degrading Desulfosarcina strains.</title>
        <authorList>
            <person name="Watanabe M."/>
            <person name="Kojima H."/>
            <person name="Fukui M."/>
        </authorList>
    </citation>
    <scope>NUCLEOTIDE SEQUENCE [LARGE SCALE GENOMIC DNA]</scope>
    <source>
        <strain evidence="4 5">28bB2T</strain>
    </source>
</reference>
<dbReference type="Proteomes" id="UP000425960">
    <property type="component" value="Chromosome"/>
</dbReference>
<dbReference type="PANTHER" id="PTHR30055">
    <property type="entry name" value="HTH-TYPE TRANSCRIPTIONAL REGULATOR RUTR"/>
    <property type="match status" value="1"/>
</dbReference>